<dbReference type="PANTHER" id="PTHR43308:SF5">
    <property type="entry name" value="S-LAYER PROTEIN _ PEPTIDOGLYCAN ENDO-BETA-N-ACETYLGLUCOSAMINIDASE"/>
    <property type="match status" value="1"/>
</dbReference>
<evidence type="ECO:0000313" key="3">
    <source>
        <dbReference type="Proteomes" id="UP000282311"/>
    </source>
</evidence>
<dbReference type="InterPro" id="IPR011081">
    <property type="entry name" value="Big_4"/>
</dbReference>
<gene>
    <name evidence="2" type="ORF">D7M11_34530</name>
</gene>
<proteinExistence type="predicted"/>
<protein>
    <submittedName>
        <fullName evidence="2">DUF4073 domain-containing protein</fullName>
    </submittedName>
</protein>
<dbReference type="PANTHER" id="PTHR43308">
    <property type="entry name" value="OUTER MEMBRANE PROTEIN ALPHA-RELATED"/>
    <property type="match status" value="1"/>
</dbReference>
<name>A0A3B0AQE4_9BACL</name>
<evidence type="ECO:0000313" key="2">
    <source>
        <dbReference type="EMBL" id="RKN62995.1"/>
    </source>
</evidence>
<dbReference type="InterPro" id="IPR025142">
    <property type="entry name" value="DUF4073"/>
</dbReference>
<dbReference type="InterPro" id="IPR001119">
    <property type="entry name" value="SLH_dom"/>
</dbReference>
<dbReference type="Pfam" id="PF07532">
    <property type="entry name" value="Big_4"/>
    <property type="match status" value="4"/>
</dbReference>
<organism evidence="2 3">
    <name type="scientific">Paenibacillus ginsengarvi</name>
    <dbReference type="NCBI Taxonomy" id="400777"/>
    <lineage>
        <taxon>Bacteria</taxon>
        <taxon>Bacillati</taxon>
        <taxon>Bacillota</taxon>
        <taxon>Bacilli</taxon>
        <taxon>Bacillales</taxon>
        <taxon>Paenibacillaceae</taxon>
        <taxon>Paenibacillus</taxon>
    </lineage>
</organism>
<feature type="domain" description="SLH" evidence="1">
    <location>
        <begin position="1136"/>
        <end position="1193"/>
    </location>
</feature>
<dbReference type="Pfam" id="PF13285">
    <property type="entry name" value="DUF4073"/>
    <property type="match status" value="1"/>
</dbReference>
<dbReference type="InterPro" id="IPR008964">
    <property type="entry name" value="Invasin/intimin_cell_adhesion"/>
</dbReference>
<accession>A0A3B0AQE4</accession>
<keyword evidence="3" id="KW-1185">Reference proteome</keyword>
<feature type="domain" description="SLH" evidence="1">
    <location>
        <begin position="1072"/>
        <end position="1135"/>
    </location>
</feature>
<dbReference type="Gene3D" id="2.60.40.1080">
    <property type="match status" value="1"/>
</dbReference>
<comment type="caution">
    <text evidence="2">The sequence shown here is derived from an EMBL/GenBank/DDBJ whole genome shotgun (WGS) entry which is preliminary data.</text>
</comment>
<dbReference type="Proteomes" id="UP000282311">
    <property type="component" value="Unassembled WGS sequence"/>
</dbReference>
<evidence type="ECO:0000259" key="1">
    <source>
        <dbReference type="PROSITE" id="PS51272"/>
    </source>
</evidence>
<dbReference type="SUPFAM" id="SSF49373">
    <property type="entry name" value="Invasin/intimin cell-adhesion fragments"/>
    <property type="match status" value="1"/>
</dbReference>
<dbReference type="InterPro" id="IPR051465">
    <property type="entry name" value="Cell_Envelope_Struct_Comp"/>
</dbReference>
<feature type="domain" description="SLH" evidence="1">
    <location>
        <begin position="1194"/>
        <end position="1255"/>
    </location>
</feature>
<dbReference type="PROSITE" id="PS51272">
    <property type="entry name" value="SLH"/>
    <property type="match status" value="3"/>
</dbReference>
<dbReference type="EMBL" id="RBAH01000046">
    <property type="protein sequence ID" value="RKN62995.1"/>
    <property type="molecule type" value="Genomic_DNA"/>
</dbReference>
<reference evidence="2 3" key="1">
    <citation type="journal article" date="2007" name="Int. J. Syst. Evol. Microbiol.">
        <title>Paenibacillus ginsengarvi sp. nov., isolated from soil from ginseng cultivation.</title>
        <authorList>
            <person name="Yoon M.H."/>
            <person name="Ten L.N."/>
            <person name="Im W.T."/>
        </authorList>
    </citation>
    <scope>NUCLEOTIDE SEQUENCE [LARGE SCALE GENOMIC DNA]</scope>
    <source>
        <strain evidence="2 3">KCTC 13059</strain>
    </source>
</reference>
<dbReference type="AlphaFoldDB" id="A0A3B0AQE4"/>
<dbReference type="Pfam" id="PF00395">
    <property type="entry name" value="SLH"/>
    <property type="match status" value="3"/>
</dbReference>
<sequence length="1255" mass="131132">MLYNHKYMEVHRNGGRFEMFGSLALRRWMLSLLVFIFVFSGYTSVFAADRFVLKSVGADSVTGNPKIRYGDYIRTSDGGYVAVGTDAGGEDPELFIARWNVNGDLEWRTSLGFDESGIPPSVNDVLETPNGYMFVGRKNDGMLYGLVNHSGSIVRSGVQLPGGGSANFIAKMDNAGTTRYLVGGYAQFASSGAVNSIFTLDADGNPGAGIAHLISYGRSPFDGITLSSGNVAIVGYGSEGTGSSFGMLYTYSARDGAGALKKFSQSGGNLTLSALVEAGADSGYYLTGNVQVGSEQDIVVIRTDADGEELWRKVYPHDGAQVPEGLLRTNDGGFLIYGGSNTGDGVLLKTDANMNEQWIKVLPGTWNLQAVLQLADGSFRVAGASANLIDMYVGPPTGLVADDEANVIVGLTEDMEYLGNGSVSYVVYNKGAVPTFSGDQTVFVRYKADRGAGYEAGEAATYVFTANPVTIASVSPLAVVWVGYGTPLSEVGLTATVNVKLSDGTNVSASVTWDGGNPAYDRTVPGAYEFVGALTPPNGTTNPDALTAKVVVKVEPRTIESVADAVYRTVGYGTPLSEVGLPATVNVKLSDGTNVSASVTWDGGNPAYDRTMPGAYEFVGALTPPNGTTNPDALKAKVVVKVEPRTIESVADAVYRTVGYGTPLSELGLPATVNVRLSDGTTEVTGVKWDGGDPPYDGNAPRRYSFTGELALPKGATNPGGLSAIAVVAVEETPTAPLPIVRVASVPAVMVPFGTPLSNVPLPSAVNVVLSDGSSAGAGLTWDDGVPSYNGNVAGVYTFTGTVTPLAGILNPDGLTATAVVSVEEAPVALVGLEVDETSYLLSVGTSHATRVKASYSDGRRIDVTDVATYATSNASVAEVGENGVVRGKSQGKASISVEYGGLRSEIQVDVYQPSVAGHDEEEPAVVPTVPGKSSTACSRVGCTVTFGKEVTIVIPRLQGDAIVTIEKIELPPGSVPAGLQLASGVFELLLSPGMTFPEPVTLRFAFDAASMPEGFRAALFYFDEAHKEWIEIESRIEKGLVVASVDHFTKFAVFGVKESSAEPTPTPTPAPTPTSFLDMDGHWAKSYVSRAVELGITNGYNARMFAPDAQVTRAQFVTMLMRALKVEGVSAPRFADAGAIEAWAASAVTAAAERGIAEGFSDGTFRPNVVITRAEMTTLLARAASLESSGDAEPTFADAADVPAWARPAVAAAEGLGLVQGRGGGQFEPFAAATRAEAVVLLLRMLDLNLNLKP</sequence>